<feature type="domain" description="CzcB-like barrel-sandwich hybrid" evidence="4">
    <location>
        <begin position="53"/>
        <end position="221"/>
    </location>
</feature>
<protein>
    <submittedName>
        <fullName evidence="5">Secretion protein HlyD family protein</fullName>
    </submittedName>
</protein>
<dbReference type="EMBL" id="CP000859">
    <property type="protein sequence ID" value="ABW66617.1"/>
    <property type="molecule type" value="Genomic_DNA"/>
</dbReference>
<reference evidence="5 6" key="1">
    <citation type="submission" date="2007-10" db="EMBL/GenBank/DDBJ databases">
        <title>Complete sequence of Desulfococcus oleovorans Hxd3.</title>
        <authorList>
            <consortium name="US DOE Joint Genome Institute"/>
            <person name="Copeland A."/>
            <person name="Lucas S."/>
            <person name="Lapidus A."/>
            <person name="Barry K."/>
            <person name="Glavina del Rio T."/>
            <person name="Dalin E."/>
            <person name="Tice H."/>
            <person name="Pitluck S."/>
            <person name="Kiss H."/>
            <person name="Brettin T."/>
            <person name="Bruce D."/>
            <person name="Detter J.C."/>
            <person name="Han C."/>
            <person name="Schmutz J."/>
            <person name="Larimer F."/>
            <person name="Land M."/>
            <person name="Hauser L."/>
            <person name="Kyrpides N."/>
            <person name="Kim E."/>
            <person name="Wawrik B."/>
            <person name="Richardson P."/>
        </authorList>
    </citation>
    <scope>NUCLEOTIDE SEQUENCE [LARGE SCALE GENOMIC DNA]</scope>
    <source>
        <strain evidence="6">DSM 6200 / JCM 39069 / Hxd3</strain>
    </source>
</reference>
<organism evidence="5 6">
    <name type="scientific">Desulfosudis oleivorans (strain DSM 6200 / JCM 39069 / Hxd3)</name>
    <name type="common">Desulfococcus oleovorans</name>
    <dbReference type="NCBI Taxonomy" id="96561"/>
    <lineage>
        <taxon>Bacteria</taxon>
        <taxon>Pseudomonadati</taxon>
        <taxon>Thermodesulfobacteriota</taxon>
        <taxon>Desulfobacteria</taxon>
        <taxon>Desulfobacterales</taxon>
        <taxon>Desulfosudaceae</taxon>
        <taxon>Desulfosudis</taxon>
    </lineage>
</organism>
<evidence type="ECO:0000256" key="3">
    <source>
        <dbReference type="SAM" id="Coils"/>
    </source>
</evidence>
<dbReference type="SUPFAM" id="SSF111369">
    <property type="entry name" value="HlyD-like secretion proteins"/>
    <property type="match status" value="1"/>
</dbReference>
<dbReference type="KEGG" id="dol:Dole_0807"/>
<dbReference type="Proteomes" id="UP000008561">
    <property type="component" value="Chromosome"/>
</dbReference>
<dbReference type="InterPro" id="IPR050465">
    <property type="entry name" value="UPF0194_transport"/>
</dbReference>
<dbReference type="AlphaFoldDB" id="A8ZVQ8"/>
<dbReference type="eggNOG" id="COG1566">
    <property type="taxonomic scope" value="Bacteria"/>
</dbReference>
<dbReference type="STRING" id="96561.Dole_0807"/>
<evidence type="ECO:0000256" key="1">
    <source>
        <dbReference type="ARBA" id="ARBA00004196"/>
    </source>
</evidence>
<dbReference type="InterPro" id="IPR058647">
    <property type="entry name" value="BSH_CzcB-like"/>
</dbReference>
<evidence type="ECO:0000313" key="5">
    <source>
        <dbReference type="EMBL" id="ABW66617.1"/>
    </source>
</evidence>
<dbReference type="GO" id="GO:0030313">
    <property type="term" value="C:cell envelope"/>
    <property type="evidence" value="ECO:0007669"/>
    <property type="project" value="UniProtKB-SubCell"/>
</dbReference>
<dbReference type="PANTHER" id="PTHR32347:SF23">
    <property type="entry name" value="BLL5650 PROTEIN"/>
    <property type="match status" value="1"/>
</dbReference>
<comment type="subcellular location">
    <subcellularLocation>
        <location evidence="1">Cell envelope</location>
    </subcellularLocation>
</comment>
<evidence type="ECO:0000256" key="2">
    <source>
        <dbReference type="ARBA" id="ARBA00023054"/>
    </source>
</evidence>
<dbReference type="PROSITE" id="PS51257">
    <property type="entry name" value="PROKAR_LIPOPROTEIN"/>
    <property type="match status" value="1"/>
</dbReference>
<keyword evidence="6" id="KW-1185">Reference proteome</keyword>
<dbReference type="PANTHER" id="PTHR32347">
    <property type="entry name" value="EFFLUX SYSTEM COMPONENT YKNX-RELATED"/>
    <property type="match status" value="1"/>
</dbReference>
<feature type="coiled-coil region" evidence="3">
    <location>
        <begin position="85"/>
        <end position="164"/>
    </location>
</feature>
<accession>A8ZVQ8</accession>
<sequence length="310" mass="33446">MFIPDIRIKESVMRIKRWEKIGVLLLALVWVAGCGQSHEPGFLGSGTLEATEVVISAQTGGTVTDLSREEGQKAAAGDLLAVIDVEKLELQRKRLAAGLAEVAANRTAADAAVAQAEDTLANVETQYRRIKELHDRGSATQKQLDDITTQLAVAKNQVAGARAQLPMLDAKKAQIEAELALADRQIADGRVTSPINGTVVEKYMEAGETAMPGSRIYKLADLGRFWVHIYVAAEDLGNITIGQKVEVRADAVDTPFSGTIAWTSPEAEFTPKNVQTRKARSELVYAVKVILDTGADVLKIGMPVEVYAQP</sequence>
<dbReference type="HOGENOM" id="CLU_018816_6_3_7"/>
<dbReference type="Pfam" id="PF25973">
    <property type="entry name" value="BSH_CzcB"/>
    <property type="match status" value="1"/>
</dbReference>
<dbReference type="Gene3D" id="1.10.287.470">
    <property type="entry name" value="Helix hairpin bin"/>
    <property type="match status" value="1"/>
</dbReference>
<dbReference type="Gene3D" id="2.40.30.170">
    <property type="match status" value="1"/>
</dbReference>
<proteinExistence type="predicted"/>
<name>A8ZVQ8_DESOH</name>
<evidence type="ECO:0000313" key="6">
    <source>
        <dbReference type="Proteomes" id="UP000008561"/>
    </source>
</evidence>
<keyword evidence="2 3" id="KW-0175">Coiled coil</keyword>
<dbReference type="Gene3D" id="2.40.50.100">
    <property type="match status" value="1"/>
</dbReference>
<gene>
    <name evidence="5" type="ordered locus">Dole_0807</name>
</gene>
<dbReference type="OrthoDB" id="9778236at2"/>
<evidence type="ECO:0000259" key="4">
    <source>
        <dbReference type="Pfam" id="PF25973"/>
    </source>
</evidence>